<name>A0A397P618_9SPHN</name>
<feature type="transmembrane region" description="Helical" evidence="1">
    <location>
        <begin position="94"/>
        <end position="114"/>
    </location>
</feature>
<dbReference type="GO" id="GO:0016020">
    <property type="term" value="C:membrane"/>
    <property type="evidence" value="ECO:0007669"/>
    <property type="project" value="UniProtKB-SubCell"/>
</dbReference>
<dbReference type="AlphaFoldDB" id="A0A397P618"/>
<dbReference type="EMBL" id="QXDC01000003">
    <property type="protein sequence ID" value="RIA43713.1"/>
    <property type="molecule type" value="Genomic_DNA"/>
</dbReference>
<protein>
    <submittedName>
        <fullName evidence="3">PAP2 superfamily protein</fullName>
    </submittedName>
</protein>
<proteinExistence type="predicted"/>
<comment type="caution">
    <text evidence="3">The sequence shown here is derived from an EMBL/GenBank/DDBJ whole genome shotgun (WGS) entry which is preliminary data.</text>
</comment>
<keyword evidence="4" id="KW-1185">Reference proteome</keyword>
<reference evidence="3 4" key="1">
    <citation type="submission" date="2018-08" db="EMBL/GenBank/DDBJ databases">
        <title>Genomic Encyclopedia of Type Strains, Phase IV (KMG-IV): sequencing the most valuable type-strain genomes for metagenomic binning, comparative biology and taxonomic classification.</title>
        <authorList>
            <person name="Goeker M."/>
        </authorList>
    </citation>
    <scope>NUCLEOTIDE SEQUENCE [LARGE SCALE GENOMIC DNA]</scope>
    <source>
        <strain evidence="3 4">DSM 25527</strain>
    </source>
</reference>
<dbReference type="Proteomes" id="UP000266568">
    <property type="component" value="Unassembled WGS sequence"/>
</dbReference>
<feature type="transmembrane region" description="Helical" evidence="1">
    <location>
        <begin position="64"/>
        <end position="82"/>
    </location>
</feature>
<keyword evidence="1" id="KW-0812">Transmembrane</keyword>
<feature type="transmembrane region" description="Helical" evidence="1">
    <location>
        <begin position="232"/>
        <end position="252"/>
    </location>
</feature>
<dbReference type="RefSeq" id="WP_119035536.1">
    <property type="nucleotide sequence ID" value="NZ_QXDC01000003.1"/>
</dbReference>
<evidence type="ECO:0000313" key="4">
    <source>
        <dbReference type="Proteomes" id="UP000266568"/>
    </source>
</evidence>
<evidence type="ECO:0000259" key="2">
    <source>
        <dbReference type="Pfam" id="PF14378"/>
    </source>
</evidence>
<accession>A0A397P618</accession>
<evidence type="ECO:0000256" key="1">
    <source>
        <dbReference type="SAM" id="Phobius"/>
    </source>
</evidence>
<sequence length="304" mass="32048">MLARMAHAADNRFDPGATAAAVRPRVLIDRRFTPLYAMAAAGVAFLIVAVAFSDFGYAHDPLDAVAILLVGLIAIGMAARWLTVPIVPDLAETLALFAAFSVLAPLCAAILATTDFPLADPYLSAIDRHLFGFDRAQAVALVYRSSTAVAAMRIAYDSITFQPLALLVAFAVTGRNDAARRFLGAWALTLAMCLAVFSFVPATGTPPYDLHWLDTFERLRSGALRTLGSESLTGIITFPSFHAAAAVLLGWGFASFGRLGWPLVALNALMFASAIVGGGHYLVDLIAGAAAALIGLRLAARLIA</sequence>
<feature type="domain" description="Inositolphosphotransferase Aur1/Ipt1" evidence="2">
    <location>
        <begin position="123"/>
        <end position="296"/>
    </location>
</feature>
<dbReference type="Pfam" id="PF14378">
    <property type="entry name" value="PAP2_3"/>
    <property type="match status" value="1"/>
</dbReference>
<dbReference type="OrthoDB" id="7584858at2"/>
<keyword evidence="1" id="KW-1133">Transmembrane helix</keyword>
<feature type="transmembrane region" description="Helical" evidence="1">
    <location>
        <begin position="259"/>
        <end position="276"/>
    </location>
</feature>
<feature type="transmembrane region" description="Helical" evidence="1">
    <location>
        <begin position="154"/>
        <end position="173"/>
    </location>
</feature>
<evidence type="ECO:0000313" key="3">
    <source>
        <dbReference type="EMBL" id="RIA43713.1"/>
    </source>
</evidence>
<feature type="transmembrane region" description="Helical" evidence="1">
    <location>
        <begin position="185"/>
        <end position="204"/>
    </location>
</feature>
<feature type="transmembrane region" description="Helical" evidence="1">
    <location>
        <begin position="33"/>
        <end position="52"/>
    </location>
</feature>
<dbReference type="InterPro" id="IPR026841">
    <property type="entry name" value="Aur1/Ipt1"/>
</dbReference>
<gene>
    <name evidence="3" type="ORF">DFR49_1941</name>
</gene>
<keyword evidence="1" id="KW-0472">Membrane</keyword>
<organism evidence="3 4">
    <name type="scientific">Hephaestia caeni</name>
    <dbReference type="NCBI Taxonomy" id="645617"/>
    <lineage>
        <taxon>Bacteria</taxon>
        <taxon>Pseudomonadati</taxon>
        <taxon>Pseudomonadota</taxon>
        <taxon>Alphaproteobacteria</taxon>
        <taxon>Sphingomonadales</taxon>
        <taxon>Sphingomonadaceae</taxon>
        <taxon>Hephaestia</taxon>
    </lineage>
</organism>